<name>B7P2H2_IXOSC</name>
<keyword evidence="5" id="KW-1185">Reference proteome</keyword>
<evidence type="ECO:0000313" key="5">
    <source>
        <dbReference type="Proteomes" id="UP000001555"/>
    </source>
</evidence>
<reference evidence="3 5" key="1">
    <citation type="submission" date="2008-03" db="EMBL/GenBank/DDBJ databases">
        <title>Annotation of Ixodes scapularis.</title>
        <authorList>
            <consortium name="Ixodes scapularis Genome Project Consortium"/>
            <person name="Caler E."/>
            <person name="Hannick L.I."/>
            <person name="Bidwell S."/>
            <person name="Joardar V."/>
            <person name="Thiagarajan M."/>
            <person name="Amedeo P."/>
            <person name="Galinsky K.J."/>
            <person name="Schobel S."/>
            <person name="Inman J."/>
            <person name="Hostetler J."/>
            <person name="Miller J."/>
            <person name="Hammond M."/>
            <person name="Megy K."/>
            <person name="Lawson D."/>
            <person name="Kodira C."/>
            <person name="Sutton G."/>
            <person name="Meyer J."/>
            <person name="Hill C.A."/>
            <person name="Birren B."/>
            <person name="Nene V."/>
            <person name="Collins F."/>
            <person name="Alarcon-Chaidez F."/>
            <person name="Wikel S."/>
            <person name="Strausberg R."/>
        </authorList>
    </citation>
    <scope>NUCLEOTIDE SEQUENCE [LARGE SCALE GENOMIC DNA]</scope>
    <source>
        <strain evidence="5">Wikel</strain>
        <strain evidence="3">Wikel colony</strain>
    </source>
</reference>
<evidence type="ECO:0000313" key="4">
    <source>
        <dbReference type="EnsemblMetazoa" id="ISCW016367-PA"/>
    </source>
</evidence>
<sequence length="81" mass="9396">MEWALSPSESSTQSGEEKFSACACPVCGKVLCNYFIMKRHMVLHDKDRTAYRCFFCKKAFKWKHGLMRHCRSAHSAHLRLA</sequence>
<dbReference type="HOGENOM" id="CLU_2576482_0_0_1"/>
<gene>
    <name evidence="3" type="ORF">IscW_ISCW016367</name>
</gene>
<evidence type="ECO:0000313" key="3">
    <source>
        <dbReference type="EMBL" id="EEC00794.1"/>
    </source>
</evidence>
<reference evidence="4" key="2">
    <citation type="submission" date="2020-05" db="UniProtKB">
        <authorList>
            <consortium name="EnsemblMetazoa"/>
        </authorList>
    </citation>
    <scope>IDENTIFICATION</scope>
    <source>
        <strain evidence="4">wikel</strain>
    </source>
</reference>
<dbReference type="InterPro" id="IPR036236">
    <property type="entry name" value="Znf_C2H2_sf"/>
</dbReference>
<keyword evidence="1" id="KW-0862">Zinc</keyword>
<dbReference type="VEuPathDB" id="VectorBase:ISCI016367"/>
<protein>
    <submittedName>
        <fullName evidence="3 4">Broad-complex isoform Z2, putative</fullName>
    </submittedName>
</protein>
<dbReference type="AlphaFoldDB" id="B7P2H2"/>
<dbReference type="EMBL" id="ABJB010376930">
    <property type="status" value="NOT_ANNOTATED_CDS"/>
    <property type="molecule type" value="Genomic_DNA"/>
</dbReference>
<accession>B7P2H2</accession>
<organism>
    <name type="scientific">Ixodes scapularis</name>
    <name type="common">Black-legged tick</name>
    <name type="synonym">Deer tick</name>
    <dbReference type="NCBI Taxonomy" id="6945"/>
    <lineage>
        <taxon>Eukaryota</taxon>
        <taxon>Metazoa</taxon>
        <taxon>Ecdysozoa</taxon>
        <taxon>Arthropoda</taxon>
        <taxon>Chelicerata</taxon>
        <taxon>Arachnida</taxon>
        <taxon>Acari</taxon>
        <taxon>Parasitiformes</taxon>
        <taxon>Ixodida</taxon>
        <taxon>Ixodoidea</taxon>
        <taxon>Ixodidae</taxon>
        <taxon>Ixodinae</taxon>
        <taxon>Ixodes</taxon>
    </lineage>
</organism>
<dbReference type="PROSITE" id="PS50157">
    <property type="entry name" value="ZINC_FINGER_C2H2_2"/>
    <property type="match status" value="2"/>
</dbReference>
<dbReference type="PaxDb" id="6945-B7P2H2"/>
<dbReference type="Gene3D" id="3.30.160.60">
    <property type="entry name" value="Classic Zinc Finger"/>
    <property type="match status" value="1"/>
</dbReference>
<feature type="domain" description="C2H2-type" evidence="2">
    <location>
        <begin position="22"/>
        <end position="49"/>
    </location>
</feature>
<dbReference type="EMBL" id="ABJB010760605">
    <property type="status" value="NOT_ANNOTATED_CDS"/>
    <property type="molecule type" value="Genomic_DNA"/>
</dbReference>
<dbReference type="GO" id="GO:0008270">
    <property type="term" value="F:zinc ion binding"/>
    <property type="evidence" value="ECO:0007669"/>
    <property type="project" value="UniProtKB-KW"/>
</dbReference>
<dbReference type="VEuPathDB" id="VectorBase:ISCW016367"/>
<keyword evidence="1" id="KW-0863">Zinc-finger</keyword>
<feature type="domain" description="C2H2-type" evidence="2">
    <location>
        <begin position="51"/>
        <end position="79"/>
    </location>
</feature>
<dbReference type="InParanoid" id="B7P2H2"/>
<dbReference type="SUPFAM" id="SSF57667">
    <property type="entry name" value="beta-beta-alpha zinc fingers"/>
    <property type="match status" value="1"/>
</dbReference>
<evidence type="ECO:0000256" key="1">
    <source>
        <dbReference type="PROSITE-ProRule" id="PRU00042"/>
    </source>
</evidence>
<dbReference type="EnsemblMetazoa" id="ISCW016367-RA">
    <property type="protein sequence ID" value="ISCW016367-PA"/>
    <property type="gene ID" value="ISCW016367"/>
</dbReference>
<keyword evidence="1" id="KW-0479">Metal-binding</keyword>
<dbReference type="EMBL" id="DS622420">
    <property type="protein sequence ID" value="EEC00794.1"/>
    <property type="molecule type" value="Genomic_DNA"/>
</dbReference>
<evidence type="ECO:0000259" key="2">
    <source>
        <dbReference type="PROSITE" id="PS50157"/>
    </source>
</evidence>
<dbReference type="PROSITE" id="PS00028">
    <property type="entry name" value="ZINC_FINGER_C2H2_1"/>
    <property type="match status" value="2"/>
</dbReference>
<dbReference type="EMBL" id="ABJB010629953">
    <property type="status" value="NOT_ANNOTATED_CDS"/>
    <property type="molecule type" value="Genomic_DNA"/>
</dbReference>
<proteinExistence type="predicted"/>
<dbReference type="Proteomes" id="UP000001555">
    <property type="component" value="Unassembled WGS sequence"/>
</dbReference>
<dbReference type="InterPro" id="IPR013087">
    <property type="entry name" value="Znf_C2H2_type"/>
</dbReference>
<dbReference type="SMART" id="SM00355">
    <property type="entry name" value="ZnF_C2H2"/>
    <property type="match status" value="2"/>
</dbReference>